<dbReference type="InterPro" id="IPR014152">
    <property type="entry name" value="AddA"/>
</dbReference>
<evidence type="ECO:0000256" key="9">
    <source>
        <dbReference type="ARBA" id="ARBA00023204"/>
    </source>
</evidence>
<dbReference type="InterPro" id="IPR000212">
    <property type="entry name" value="DNA_helicase_UvrD/REP"/>
</dbReference>
<feature type="domain" description="UvrD-like helicase ATP-binding" evidence="16">
    <location>
        <begin position="3"/>
        <end position="472"/>
    </location>
</feature>
<dbReference type="Pfam" id="PF12705">
    <property type="entry name" value="PDDEXK_1"/>
    <property type="match status" value="1"/>
</dbReference>
<dbReference type="InterPro" id="IPR014017">
    <property type="entry name" value="DNA_helicase_UvrD-like_C"/>
</dbReference>
<comment type="caution">
    <text evidence="18">The sequence shown here is derived from an EMBL/GenBank/DDBJ whole genome shotgun (WGS) entry which is preliminary data.</text>
</comment>
<feature type="compositionally biased region" description="Acidic residues" evidence="15">
    <location>
        <begin position="540"/>
        <end position="556"/>
    </location>
</feature>
<comment type="cofactor">
    <cofactor evidence="13">
        <name>Mg(2+)</name>
        <dbReference type="ChEBI" id="CHEBI:18420"/>
    </cofactor>
</comment>
<dbReference type="AlphaFoldDB" id="A0A939H9E7"/>
<dbReference type="Proteomes" id="UP000664218">
    <property type="component" value="Unassembled WGS sequence"/>
</dbReference>
<evidence type="ECO:0000256" key="8">
    <source>
        <dbReference type="ARBA" id="ARBA00023125"/>
    </source>
</evidence>
<evidence type="ECO:0000256" key="3">
    <source>
        <dbReference type="ARBA" id="ARBA00022763"/>
    </source>
</evidence>
<name>A0A939H9E7_9CLOT</name>
<comment type="similarity">
    <text evidence="13">Belongs to the helicase family. AddA subfamily.</text>
</comment>
<keyword evidence="8 13" id="KW-0238">DNA-binding</keyword>
<evidence type="ECO:0000256" key="4">
    <source>
        <dbReference type="ARBA" id="ARBA00022801"/>
    </source>
</evidence>
<dbReference type="PANTHER" id="PTHR11070:SF48">
    <property type="entry name" value="ATP-DEPENDENT HELICASE_NUCLEASE SUBUNIT A"/>
    <property type="match status" value="1"/>
</dbReference>
<comment type="catalytic activity">
    <reaction evidence="12 13">
        <text>ATP + H2O = ADP + phosphate + H(+)</text>
        <dbReference type="Rhea" id="RHEA:13065"/>
        <dbReference type="ChEBI" id="CHEBI:15377"/>
        <dbReference type="ChEBI" id="CHEBI:15378"/>
        <dbReference type="ChEBI" id="CHEBI:30616"/>
        <dbReference type="ChEBI" id="CHEBI:43474"/>
        <dbReference type="ChEBI" id="CHEBI:456216"/>
        <dbReference type="EC" id="5.6.2.4"/>
    </reaction>
</comment>
<accession>A0A939H9E7</accession>
<comment type="function">
    <text evidence="13">The heterodimer acts as both an ATP-dependent DNA helicase and an ATP-dependent, dual-direction single-stranded exonuclease. Recognizes the chi site generating a DNA molecule suitable for the initiation of homologous recombination. The AddA nuclease domain is required for chi fragment generation; this subunit has the helicase and 3' -&gt; 5' nuclease activities.</text>
</comment>
<feature type="region of interest" description="Disordered" evidence="15">
    <location>
        <begin position="537"/>
        <end position="556"/>
    </location>
</feature>
<evidence type="ECO:0000313" key="19">
    <source>
        <dbReference type="Proteomes" id="UP000664218"/>
    </source>
</evidence>
<dbReference type="InterPro" id="IPR038726">
    <property type="entry name" value="PDDEXK_AddAB-type"/>
</dbReference>
<dbReference type="GO" id="GO:0005524">
    <property type="term" value="F:ATP binding"/>
    <property type="evidence" value="ECO:0007669"/>
    <property type="project" value="UniProtKB-UniRule"/>
</dbReference>
<feature type="domain" description="UvrD-like helicase C-terminal" evidence="17">
    <location>
        <begin position="515"/>
        <end position="812"/>
    </location>
</feature>
<evidence type="ECO:0000313" key="18">
    <source>
        <dbReference type="EMBL" id="MBO1264393.1"/>
    </source>
</evidence>
<dbReference type="InterPro" id="IPR011604">
    <property type="entry name" value="PDDEXK-like_dom_sf"/>
</dbReference>
<protein>
    <recommendedName>
        <fullName evidence="13">ATP-dependent helicase/nuclease subunit A</fullName>
        <ecNumber evidence="13">3.1.-.-</ecNumber>
        <ecNumber evidence="13">5.6.2.4</ecNumber>
    </recommendedName>
    <alternativeName>
        <fullName evidence="13">ATP-dependent helicase/nuclease AddA</fullName>
    </alternativeName>
    <alternativeName>
        <fullName evidence="13">DNA 3'-5' helicase AddA</fullName>
    </alternativeName>
</protein>
<dbReference type="HAMAP" id="MF_01451">
    <property type="entry name" value="AddA"/>
    <property type="match status" value="1"/>
</dbReference>
<dbReference type="InterPro" id="IPR011335">
    <property type="entry name" value="Restrct_endonuc-II-like"/>
</dbReference>
<keyword evidence="10 13" id="KW-0413">Isomerase</keyword>
<sequence>MGNNWTDEQRLAIEARGSNLLVSAAAGSGKTAVLVERIIQMITKDKVDIDTLLVVTFTNAAAAEMRERIGEAIVEALDENPSDRNLERQLSLLNRSSITTIHSFCLEIIRNNFHHIGLDPGFRISDDTEGAILREEALEEALEESYETKDPDFLSLVDAYGGKKDDKYLAELVLGLYHFIMSSPWPLKWLREKVEYFNLRDKSLMDLPVLKNLMQDILFSLKTFEAPLENALETARSDAYIKGYEEAILQSIDLYLALQEILKEGNSFDEVKSFLDNVKFDALKRAKKGYDPALADEVKNARNDFKDFMNGLKGYFGESEADNRRIMEKTYPILVALENLTRRFMDKYEEKKREKGLLDFSDLEHLALKILTVEENGEVRPSDIAKEYKKKYTEVLVDEYQDSNEVQEVIISMVSRKNEDNPNVFMVGDVKQSIYRFRQAKPELFMDKYRTYSLEGNGSGRKILLYKNFRSRRNILDSVNFLFKGIMSERVGELDYTDEEALIYGATYYEMNELEDQVEEATEDLSSNEIIEVMLVEESGSPEEGEDSSEEEDLEIDPSEYKAIEVEAKMVSEKINELIRIGFPVYDRNTKSMRPVTYRDIVILMRATSRTATIFLEELHEANIPSYSDSSTGYFDTIEIRTMMSLLKIIDNPLQDVPLVAALRSPIFSFSEEDLVEIRKVSDKEFLYNNMTAGEAFSEDVSEKIHSFLDKLGTYRSISRYMNLDEFIWYLYTDTSYLDYVGAMPDGIERQANLKILFQRAKQFEETTLKGLFNFIRFIDKLKKTTGDIGAAKILGENENLVRIMSIHKSKGLEFPVVFLVNASKRFNKMDLNRQIILHETLGFGPNFVDLERGVTDTTLIKEVIRRKISLENISEEMRVLYVALTRAKEKLIITGHIKDAEKSMKKWTELSAGEDFRILEGKVEKASGYLDWIMSVLLKHRDFSVQRTDGKSYVFGKDVGFNLEIRRKAAILQDLNLEEEKPAGLFTLDTIRDADSAFEVNQRLGFRYAFEEETKKSSKISVTELKRLAGHRETEDISETLLEEKSLERPKFMMKKAGLTAAEKGTAFHKVMQYIDFGHKTREEIEKDMENMVSKELIRQEEADAVDPAKVWKLLASPLGQRMQRADAKGDLMREAKFLMNMDDSEVMVIGVIDCYFIEEGHLVLVDYKTDYVAEEDYEDILANRYKEQLRYYKDALESITGCRAKDVFLYSVSFGQEISII</sequence>
<dbReference type="PROSITE" id="PS51198">
    <property type="entry name" value="UVRD_HELICASE_ATP_BIND"/>
    <property type="match status" value="1"/>
</dbReference>
<dbReference type="Gene3D" id="3.40.50.300">
    <property type="entry name" value="P-loop containing nucleotide triphosphate hydrolases"/>
    <property type="match status" value="4"/>
</dbReference>
<evidence type="ECO:0000256" key="7">
    <source>
        <dbReference type="ARBA" id="ARBA00022840"/>
    </source>
</evidence>
<evidence type="ECO:0000256" key="12">
    <source>
        <dbReference type="ARBA" id="ARBA00048988"/>
    </source>
</evidence>
<dbReference type="SUPFAM" id="SSF52540">
    <property type="entry name" value="P-loop containing nucleoside triphosphate hydrolases"/>
    <property type="match status" value="1"/>
</dbReference>
<keyword evidence="5 13" id="KW-0347">Helicase</keyword>
<keyword evidence="6 13" id="KW-0269">Exonuclease</keyword>
<comment type="subunit">
    <text evidence="13">Heterodimer of AddA and AddB/RexB.</text>
</comment>
<dbReference type="PANTHER" id="PTHR11070">
    <property type="entry name" value="UVRD / RECB / PCRA DNA HELICASE FAMILY MEMBER"/>
    <property type="match status" value="1"/>
</dbReference>
<dbReference type="EMBL" id="JAFNJU010000003">
    <property type="protein sequence ID" value="MBO1264393.1"/>
    <property type="molecule type" value="Genomic_DNA"/>
</dbReference>
<evidence type="ECO:0000256" key="11">
    <source>
        <dbReference type="ARBA" id="ARBA00034617"/>
    </source>
</evidence>
<dbReference type="Pfam" id="PF13361">
    <property type="entry name" value="UvrD_C"/>
    <property type="match status" value="1"/>
</dbReference>
<evidence type="ECO:0000256" key="10">
    <source>
        <dbReference type="ARBA" id="ARBA00023235"/>
    </source>
</evidence>
<dbReference type="NCBIfam" id="TIGR02785">
    <property type="entry name" value="addA_Gpos"/>
    <property type="match status" value="1"/>
</dbReference>
<dbReference type="InterPro" id="IPR027417">
    <property type="entry name" value="P-loop_NTPase"/>
</dbReference>
<keyword evidence="4 13" id="KW-0378">Hydrolase</keyword>
<evidence type="ECO:0000256" key="6">
    <source>
        <dbReference type="ARBA" id="ARBA00022839"/>
    </source>
</evidence>
<dbReference type="FunFam" id="3.40.50.300:FF:001236">
    <property type="entry name" value="ATP-dependent helicase/nuclease subunit A"/>
    <property type="match status" value="1"/>
</dbReference>
<dbReference type="Gene3D" id="3.90.320.10">
    <property type="match status" value="1"/>
</dbReference>
<dbReference type="EC" id="5.6.2.4" evidence="13"/>
<feature type="binding site" evidence="14">
    <location>
        <begin position="24"/>
        <end position="31"/>
    </location>
    <ligand>
        <name>ATP</name>
        <dbReference type="ChEBI" id="CHEBI:30616"/>
    </ligand>
</feature>
<keyword evidence="7 13" id="KW-0067">ATP-binding</keyword>
<dbReference type="GO" id="GO:0003690">
    <property type="term" value="F:double-stranded DNA binding"/>
    <property type="evidence" value="ECO:0007669"/>
    <property type="project" value="UniProtKB-UniRule"/>
</dbReference>
<dbReference type="Pfam" id="PF00580">
    <property type="entry name" value="UvrD-helicase"/>
    <property type="match status" value="1"/>
</dbReference>
<evidence type="ECO:0000256" key="1">
    <source>
        <dbReference type="ARBA" id="ARBA00022722"/>
    </source>
</evidence>
<dbReference type="GO" id="GO:0000724">
    <property type="term" value="P:double-strand break repair via homologous recombination"/>
    <property type="evidence" value="ECO:0007669"/>
    <property type="project" value="UniProtKB-UniRule"/>
</dbReference>
<dbReference type="EC" id="3.1.-.-" evidence="13"/>
<dbReference type="CDD" id="cd17932">
    <property type="entry name" value="DEXQc_UvrD"/>
    <property type="match status" value="2"/>
</dbReference>
<dbReference type="InterPro" id="IPR014016">
    <property type="entry name" value="UvrD-like_ATP-bd"/>
</dbReference>
<dbReference type="PROSITE" id="PS51217">
    <property type="entry name" value="UVRD_HELICASE_CTER"/>
    <property type="match status" value="1"/>
</dbReference>
<evidence type="ECO:0000256" key="15">
    <source>
        <dbReference type="SAM" id="MobiDB-lite"/>
    </source>
</evidence>
<dbReference type="GO" id="GO:0005829">
    <property type="term" value="C:cytosol"/>
    <property type="evidence" value="ECO:0007669"/>
    <property type="project" value="TreeGrafter"/>
</dbReference>
<keyword evidence="19" id="KW-1185">Reference proteome</keyword>
<keyword evidence="1 13" id="KW-0540">Nuclease</keyword>
<organism evidence="18 19">
    <name type="scientific">Proteiniclasticum aestuarii</name>
    <dbReference type="NCBI Taxonomy" id="2817862"/>
    <lineage>
        <taxon>Bacteria</taxon>
        <taxon>Bacillati</taxon>
        <taxon>Bacillota</taxon>
        <taxon>Clostridia</taxon>
        <taxon>Eubacteriales</taxon>
        <taxon>Clostridiaceae</taxon>
        <taxon>Proteiniclasticum</taxon>
    </lineage>
</organism>
<keyword evidence="3 13" id="KW-0227">DNA damage</keyword>
<evidence type="ECO:0000256" key="2">
    <source>
        <dbReference type="ARBA" id="ARBA00022741"/>
    </source>
</evidence>
<dbReference type="GO" id="GO:0043138">
    <property type="term" value="F:3'-5' DNA helicase activity"/>
    <property type="evidence" value="ECO:0007669"/>
    <property type="project" value="UniProtKB-UniRule"/>
</dbReference>
<dbReference type="RefSeq" id="WP_207598907.1">
    <property type="nucleotide sequence ID" value="NZ_JAFNJU010000003.1"/>
</dbReference>
<evidence type="ECO:0000256" key="5">
    <source>
        <dbReference type="ARBA" id="ARBA00022806"/>
    </source>
</evidence>
<evidence type="ECO:0000256" key="14">
    <source>
        <dbReference type="PROSITE-ProRule" id="PRU00560"/>
    </source>
</evidence>
<gene>
    <name evidence="13 18" type="primary">addA</name>
    <name evidence="18" type="ORF">J3A84_04975</name>
</gene>
<evidence type="ECO:0000259" key="17">
    <source>
        <dbReference type="PROSITE" id="PS51217"/>
    </source>
</evidence>
<comment type="catalytic activity">
    <reaction evidence="11 13">
        <text>Couples ATP hydrolysis with the unwinding of duplex DNA by translocating in the 3'-5' direction.</text>
        <dbReference type="EC" id="5.6.2.4"/>
    </reaction>
</comment>
<proteinExistence type="inferred from homology"/>
<evidence type="ECO:0000259" key="16">
    <source>
        <dbReference type="PROSITE" id="PS51198"/>
    </source>
</evidence>
<dbReference type="GO" id="GO:0033202">
    <property type="term" value="C:DNA helicase complex"/>
    <property type="evidence" value="ECO:0007669"/>
    <property type="project" value="TreeGrafter"/>
</dbReference>
<dbReference type="GO" id="GO:0008408">
    <property type="term" value="F:3'-5' exonuclease activity"/>
    <property type="evidence" value="ECO:0007669"/>
    <property type="project" value="UniProtKB-UniRule"/>
</dbReference>
<keyword evidence="9 13" id="KW-0234">DNA repair</keyword>
<dbReference type="SUPFAM" id="SSF52980">
    <property type="entry name" value="Restriction endonuclease-like"/>
    <property type="match status" value="1"/>
</dbReference>
<dbReference type="Gene3D" id="6.10.250.2380">
    <property type="match status" value="1"/>
</dbReference>
<reference evidence="18" key="1">
    <citation type="submission" date="2021-03" db="EMBL/GenBank/DDBJ databases">
        <title>Proteiniclasticum marinus sp. nov., isolated from tidal flat sediment.</title>
        <authorList>
            <person name="Namirimu T."/>
            <person name="Yang J.-A."/>
            <person name="Yang S.-H."/>
            <person name="Kim Y.-J."/>
            <person name="Kwon K.K."/>
        </authorList>
    </citation>
    <scope>NUCLEOTIDE SEQUENCE</scope>
    <source>
        <strain evidence="18">SCR006</strain>
    </source>
</reference>
<evidence type="ECO:0000256" key="13">
    <source>
        <dbReference type="HAMAP-Rule" id="MF_01451"/>
    </source>
</evidence>
<keyword evidence="2 13" id="KW-0547">Nucleotide-binding</keyword>